<name>A0A1X2IBY1_9FUNG</name>
<dbReference type="AlphaFoldDB" id="A0A1X2IBY1"/>
<dbReference type="OrthoDB" id="2532955at2759"/>
<comment type="caution">
    <text evidence="3">The sequence shown here is derived from an EMBL/GenBank/DDBJ whole genome shotgun (WGS) entry which is preliminary data.</text>
</comment>
<dbReference type="PANTHER" id="PTHR38110:SF1">
    <property type="entry name" value="THIOESTERASE DOMAIN-CONTAINING PROTEIN"/>
    <property type="match status" value="1"/>
</dbReference>
<evidence type="ECO:0000313" key="4">
    <source>
        <dbReference type="Proteomes" id="UP000193560"/>
    </source>
</evidence>
<evidence type="ECO:0000259" key="1">
    <source>
        <dbReference type="Pfam" id="PF13622"/>
    </source>
</evidence>
<dbReference type="InterPro" id="IPR049449">
    <property type="entry name" value="TesB_ACOT8-like_N"/>
</dbReference>
<feature type="domain" description="Acyl-CoA thioesterase-like C-terminal" evidence="2">
    <location>
        <begin position="197"/>
        <end position="304"/>
    </location>
</feature>
<reference evidence="3 4" key="1">
    <citation type="submission" date="2016-07" db="EMBL/GenBank/DDBJ databases">
        <title>Pervasive Adenine N6-methylation of Active Genes in Fungi.</title>
        <authorList>
            <consortium name="DOE Joint Genome Institute"/>
            <person name="Mondo S.J."/>
            <person name="Dannebaum R.O."/>
            <person name="Kuo R.C."/>
            <person name="Labutti K."/>
            <person name="Haridas S."/>
            <person name="Kuo A."/>
            <person name="Salamov A."/>
            <person name="Ahrendt S.R."/>
            <person name="Lipzen A."/>
            <person name="Sullivan W."/>
            <person name="Andreopoulos W.B."/>
            <person name="Clum A."/>
            <person name="Lindquist E."/>
            <person name="Daum C."/>
            <person name="Ramamoorthy G.K."/>
            <person name="Gryganskyi A."/>
            <person name="Culley D."/>
            <person name="Magnuson J.K."/>
            <person name="James T.Y."/>
            <person name="O'Malley M.A."/>
            <person name="Stajich J.E."/>
            <person name="Spatafora J.W."/>
            <person name="Visel A."/>
            <person name="Grigoriev I.V."/>
        </authorList>
    </citation>
    <scope>NUCLEOTIDE SEQUENCE [LARGE SCALE GENOMIC DNA]</scope>
    <source>
        <strain evidence="3 4">NRRL 1336</strain>
    </source>
</reference>
<proteinExistence type="predicted"/>
<dbReference type="STRING" id="90262.A0A1X2IBY1"/>
<feature type="domain" description="Acyl-CoA thioesterase-like N-terminal HotDog" evidence="1">
    <location>
        <begin position="30"/>
        <end position="109"/>
    </location>
</feature>
<accession>A0A1X2IBY1</accession>
<keyword evidence="4" id="KW-1185">Reference proteome</keyword>
<evidence type="ECO:0000259" key="2">
    <source>
        <dbReference type="Pfam" id="PF20789"/>
    </source>
</evidence>
<dbReference type="SUPFAM" id="SSF54637">
    <property type="entry name" value="Thioesterase/thiol ester dehydrase-isomerase"/>
    <property type="match status" value="1"/>
</dbReference>
<dbReference type="InterPro" id="IPR049450">
    <property type="entry name" value="ACOT8-like_C"/>
</dbReference>
<sequence>MSTFQFDQATHTTLLGTNDSGLTCYTGHVSKDWTIGTVPNVSYVLSNIFDAVLKHYSERYQKHPIALNSYFFGKSIPGPFIVEIQELKSSSKGYCICQAALKQHKNIQQALPATLDEYRQFNDDDLIVKVHGVFTMGNMEAETGKTHYHKNPKAPSRDTMIPVKYPFMADLVDVYMEPSTLPHAVATGKPIFAHSVDDEVVPGQPELSQSMAFADGRPIDVKSLAYYADMFVPPPALLGAAFWKGPIWCATMQLEILFKRIPQHSPSVLAHFHVPHIINNRCDLDGELFDAEGNILAVTRHQCTILDWSRSMIPKM</sequence>
<dbReference type="Proteomes" id="UP000193560">
    <property type="component" value="Unassembled WGS sequence"/>
</dbReference>
<dbReference type="Pfam" id="PF13622">
    <property type="entry name" value="4HBT_3"/>
    <property type="match status" value="1"/>
</dbReference>
<dbReference type="InterPro" id="IPR042171">
    <property type="entry name" value="Acyl-CoA_hotdog"/>
</dbReference>
<dbReference type="InterPro" id="IPR052389">
    <property type="entry name" value="Sec_Metab_Biosynth-Assoc"/>
</dbReference>
<protein>
    <submittedName>
        <fullName evidence="3">Thioesterase-like superfamily-domain-containing protein</fullName>
    </submittedName>
</protein>
<dbReference type="Gene3D" id="2.40.160.210">
    <property type="entry name" value="Acyl-CoA thioesterase, double hotdog domain"/>
    <property type="match status" value="1"/>
</dbReference>
<evidence type="ECO:0000313" key="3">
    <source>
        <dbReference type="EMBL" id="ORZ13607.1"/>
    </source>
</evidence>
<dbReference type="Pfam" id="PF20789">
    <property type="entry name" value="4HBT_3C"/>
    <property type="match status" value="1"/>
</dbReference>
<organism evidence="3 4">
    <name type="scientific">Absidia repens</name>
    <dbReference type="NCBI Taxonomy" id="90262"/>
    <lineage>
        <taxon>Eukaryota</taxon>
        <taxon>Fungi</taxon>
        <taxon>Fungi incertae sedis</taxon>
        <taxon>Mucoromycota</taxon>
        <taxon>Mucoromycotina</taxon>
        <taxon>Mucoromycetes</taxon>
        <taxon>Mucorales</taxon>
        <taxon>Cunninghamellaceae</taxon>
        <taxon>Absidia</taxon>
    </lineage>
</organism>
<dbReference type="PANTHER" id="PTHR38110">
    <property type="entry name" value="CHROMOSOME 23, WHOLE GENOME SHOTGUN SEQUENCE"/>
    <property type="match status" value="1"/>
</dbReference>
<dbReference type="EMBL" id="MCGE01000016">
    <property type="protein sequence ID" value="ORZ13607.1"/>
    <property type="molecule type" value="Genomic_DNA"/>
</dbReference>
<gene>
    <name evidence="3" type="ORF">BCR42DRAFT_418696</name>
</gene>
<dbReference type="InterPro" id="IPR029069">
    <property type="entry name" value="HotDog_dom_sf"/>
</dbReference>